<dbReference type="PANTHER" id="PTHR33992">
    <property type="entry name" value="RIBONUCLEASE P PROTEIN COMPONENT"/>
    <property type="match status" value="1"/>
</dbReference>
<dbReference type="InterPro" id="IPR000100">
    <property type="entry name" value="RNase_P"/>
</dbReference>
<evidence type="ECO:0000256" key="4">
    <source>
        <dbReference type="ARBA" id="ARBA00022801"/>
    </source>
</evidence>
<dbReference type="EMBL" id="PRLK01000017">
    <property type="protein sequence ID" value="RYC72262.1"/>
    <property type="molecule type" value="Genomic_DNA"/>
</dbReference>
<dbReference type="NCBIfam" id="TIGR00188">
    <property type="entry name" value="rnpA"/>
    <property type="match status" value="1"/>
</dbReference>
<comment type="similarity">
    <text evidence="6">Belongs to the RnpA family.</text>
</comment>
<keyword evidence="9" id="KW-1185">Reference proteome</keyword>
<evidence type="ECO:0000313" key="8">
    <source>
        <dbReference type="EMBL" id="RYC72262.1"/>
    </source>
</evidence>
<protein>
    <recommendedName>
        <fullName evidence="6 7">Ribonuclease P protein component</fullName>
        <shortName evidence="6">RNase P protein</shortName>
        <shortName evidence="6">RNaseP protein</shortName>
        <ecNumber evidence="6 7">3.1.26.5</ecNumber>
    </recommendedName>
    <alternativeName>
        <fullName evidence="6">Protein C5</fullName>
    </alternativeName>
</protein>
<comment type="caution">
    <text evidence="8">The sequence shown here is derived from an EMBL/GenBank/DDBJ whole genome shotgun (WGS) entry which is preliminary data.</text>
</comment>
<evidence type="ECO:0000256" key="5">
    <source>
        <dbReference type="ARBA" id="ARBA00022884"/>
    </source>
</evidence>
<keyword evidence="2 6" id="KW-0540">Nuclease</keyword>
<keyword evidence="3 6" id="KW-0255">Endonuclease</keyword>
<dbReference type="Gene3D" id="3.30.230.10">
    <property type="match status" value="1"/>
</dbReference>
<comment type="subunit">
    <text evidence="6">Consists of a catalytic RNA component (M1 or rnpB) and a protein subunit.</text>
</comment>
<dbReference type="InterPro" id="IPR020568">
    <property type="entry name" value="Ribosomal_Su5_D2-typ_SF"/>
</dbReference>
<keyword evidence="5 6" id="KW-0694">RNA-binding</keyword>
<keyword evidence="1 6" id="KW-0819">tRNA processing</keyword>
<evidence type="ECO:0000256" key="3">
    <source>
        <dbReference type="ARBA" id="ARBA00022759"/>
    </source>
</evidence>
<dbReference type="Pfam" id="PF00825">
    <property type="entry name" value="Ribonuclease_P"/>
    <property type="match status" value="1"/>
</dbReference>
<dbReference type="RefSeq" id="WP_129719024.1">
    <property type="nucleotide sequence ID" value="NZ_PRLK01000017.1"/>
</dbReference>
<evidence type="ECO:0000256" key="2">
    <source>
        <dbReference type="ARBA" id="ARBA00022722"/>
    </source>
</evidence>
<dbReference type="InterPro" id="IPR014721">
    <property type="entry name" value="Ribsml_uS5_D2-typ_fold_subgr"/>
</dbReference>
<name>A0ABY0FH93_9BACT</name>
<organism evidence="8 9">
    <name type="scientific">Candidatus Nanogingivalis gingivitcus</name>
    <dbReference type="NCBI Taxonomy" id="2171992"/>
    <lineage>
        <taxon>Bacteria</taxon>
        <taxon>Candidatus Saccharimonadota</taxon>
        <taxon>Candidatus Nanosyncoccalia</taxon>
        <taxon>Candidatus Nanogingivales</taxon>
        <taxon>Candidatus Nanogingivalaceae</taxon>
        <taxon>Candidatus Nanogingivalis</taxon>
    </lineage>
</organism>
<dbReference type="SUPFAM" id="SSF54211">
    <property type="entry name" value="Ribosomal protein S5 domain 2-like"/>
    <property type="match status" value="1"/>
</dbReference>
<dbReference type="Proteomes" id="UP001190925">
    <property type="component" value="Unassembled WGS sequence"/>
</dbReference>
<accession>A0ABY0FH93</accession>
<evidence type="ECO:0000313" key="9">
    <source>
        <dbReference type="Proteomes" id="UP001190925"/>
    </source>
</evidence>
<reference evidence="8 9" key="1">
    <citation type="journal article" date="2018" name="bioRxiv">
        <title>Evidence of independent acquisition and adaption of ultra-small bacteria to human hosts across the highly diverse yet reduced genomes of the phylum Saccharibacteria.</title>
        <authorList>
            <person name="McLean J.S."/>
            <person name="Bor B."/>
            <person name="To T.T."/>
            <person name="Liu Q."/>
            <person name="Kearns K.A."/>
            <person name="Solden L.M."/>
            <person name="Wrighton K.C."/>
            <person name="He X."/>
            <person name="Shi W."/>
        </authorList>
    </citation>
    <scope>NUCLEOTIDE SEQUENCE [LARGE SCALE GENOMIC DNA]</scope>
    <source>
        <strain evidence="8 9">TM7_CMJM_G6_1_HOT_870</strain>
    </source>
</reference>
<dbReference type="HAMAP" id="MF_00227">
    <property type="entry name" value="RNase_P"/>
    <property type="match status" value="1"/>
</dbReference>
<reference evidence="8 9" key="2">
    <citation type="journal article" date="2020" name="Cell Rep.">
        <title>Acquisition and Adaptation of Ultra-small Parasitic Reduced Genome Bacteria to Mammalian Hosts.</title>
        <authorList>
            <person name="McLean J.S."/>
            <person name="Bor B."/>
            <person name="Kerns K.A."/>
            <person name="Liu Q."/>
            <person name="To T.T."/>
            <person name="Solden L."/>
            <person name="Hendrickson E.L."/>
            <person name="Wrighton K."/>
            <person name="Shi W."/>
            <person name="He X."/>
        </authorList>
    </citation>
    <scope>NUCLEOTIDE SEQUENCE [LARGE SCALE GENOMIC DNA]</scope>
    <source>
        <strain evidence="8 9">TM7_CMJM_G6_1_HOT_870</strain>
    </source>
</reference>
<evidence type="ECO:0000256" key="6">
    <source>
        <dbReference type="HAMAP-Rule" id="MF_00227"/>
    </source>
</evidence>
<comment type="function">
    <text evidence="6">RNaseP catalyzes the removal of the 5'-leader sequence from pre-tRNA to produce the mature 5'-terminus. It can also cleave other RNA substrates such as 4.5S RNA. The protein component plays an auxiliary but essential role in vivo by binding to the 5'-leader sequence and broadening the substrate specificity of the ribozyme.</text>
</comment>
<dbReference type="PANTHER" id="PTHR33992:SF1">
    <property type="entry name" value="RIBONUCLEASE P PROTEIN COMPONENT"/>
    <property type="match status" value="1"/>
</dbReference>
<dbReference type="GO" id="GO:0004526">
    <property type="term" value="F:ribonuclease P activity"/>
    <property type="evidence" value="ECO:0007669"/>
    <property type="project" value="UniProtKB-EC"/>
</dbReference>
<evidence type="ECO:0000256" key="1">
    <source>
        <dbReference type="ARBA" id="ARBA00022694"/>
    </source>
</evidence>
<sequence>MLSYKKRFHGHGSMRYLYSNGSSIRSQKIVLRYIINSRRKQSRFAVVVSKKVMKTAVGRNRIRRRIYEIIRQEFNRIDGVYDVAIIVFHKSVKDMPYDELKNQVVDMFKEADLYCNK</sequence>
<comment type="catalytic activity">
    <reaction evidence="6">
        <text>Endonucleolytic cleavage of RNA, removing 5'-extranucleotides from tRNA precursor.</text>
        <dbReference type="EC" id="3.1.26.5"/>
    </reaction>
</comment>
<keyword evidence="4 6" id="KW-0378">Hydrolase</keyword>
<proteinExistence type="inferred from homology"/>
<evidence type="ECO:0000256" key="7">
    <source>
        <dbReference type="NCBIfam" id="TIGR00188"/>
    </source>
</evidence>
<gene>
    <name evidence="6 8" type="primary">rnpA</name>
    <name evidence="8" type="ORF">G6CMJM_00635</name>
</gene>
<dbReference type="EC" id="3.1.26.5" evidence="6 7"/>